<dbReference type="AlphaFoldDB" id="A0A3G8LHE4"/>
<dbReference type="EMBL" id="CP034044">
    <property type="protein sequence ID" value="AZG68767.1"/>
    <property type="molecule type" value="Genomic_DNA"/>
</dbReference>
<evidence type="ECO:0000313" key="2">
    <source>
        <dbReference type="Proteomes" id="UP000275883"/>
    </source>
</evidence>
<organism evidence="1 2">
    <name type="scientific">Mycoplasma struthionis</name>
    <dbReference type="NCBI Taxonomy" id="538220"/>
    <lineage>
        <taxon>Bacteria</taxon>
        <taxon>Bacillati</taxon>
        <taxon>Mycoplasmatota</taxon>
        <taxon>Mollicutes</taxon>
        <taxon>Mycoplasmataceae</taxon>
        <taxon>Mycoplasma</taxon>
    </lineage>
</organism>
<dbReference type="Proteomes" id="UP000275883">
    <property type="component" value="Chromosome"/>
</dbReference>
<accession>A0A3G8LHE4</accession>
<sequence length="413" mass="48165">MLASYHKNFIFIGKNQGQNAYFAVVNMDNNESIKIDIPNSQNANIYRFYVKDKNLYYTRTEAKETPIKVDLTEQQREFLFEKQTVTKFDFEMLSLELKNRINLLIVGDDVGMINYSKKLEFFKYLDDLISSNSDQNLKAKYAEINKRFDELLNSIKSTHKKILFNITLPNVVHLSHNQIEKYGYNFEGLEGVIKFTDLVTRNDSMRYDLLFSKTKDGNYQTKISNVERDNLKLKAHSNIEPGFYKIKVYLDGDKENFAETNPLEIKISQQDKIKAINSGLIELGSSRYVNIDSEGKLIKNNLTLEANIAREDWANVSADLYFISYKTGQIEKIKSYPNISSTERINYSIPSVTEDNAGIYYVRIKRVDTSSNESSYDYLKLYYVLSQQEYNNMYNQDANDKFQELLKKIQNHV</sequence>
<name>A0A3G8LHE4_9MOLU</name>
<evidence type="ECO:0000313" key="1">
    <source>
        <dbReference type="EMBL" id="AZG68767.1"/>
    </source>
</evidence>
<keyword evidence="2" id="KW-1185">Reference proteome</keyword>
<proteinExistence type="predicted"/>
<dbReference type="OrthoDB" id="395792at2"/>
<protein>
    <submittedName>
        <fullName evidence="1">Uncharacterized protein</fullName>
    </submittedName>
</protein>
<dbReference type="KEGG" id="mstr:EGN60_02220"/>
<dbReference type="RefSeq" id="WP_124724460.1">
    <property type="nucleotide sequence ID" value="NZ_CP034044.1"/>
</dbReference>
<reference evidence="1 2" key="1">
    <citation type="submission" date="2018-11" db="EMBL/GenBank/DDBJ databases">
        <title>Genome sequence of Mycoplasma struthionis sp. nov.</title>
        <authorList>
            <person name="Spergser J."/>
        </authorList>
    </citation>
    <scope>NUCLEOTIDE SEQUENCE [LARGE SCALE GENOMIC DNA]</scope>
    <source>
        <strain evidence="1 2">237IA</strain>
    </source>
</reference>
<gene>
    <name evidence="1" type="ORF">EGN60_02220</name>
</gene>